<dbReference type="Gene3D" id="1.10.530.10">
    <property type="match status" value="1"/>
</dbReference>
<dbReference type="InterPro" id="IPR010618">
    <property type="entry name" value="RPF"/>
</dbReference>
<dbReference type="PANTHER" id="PTHR21666">
    <property type="entry name" value="PEPTIDASE-RELATED"/>
    <property type="match status" value="1"/>
</dbReference>
<dbReference type="Pfam" id="PF01476">
    <property type="entry name" value="LysM"/>
    <property type="match status" value="1"/>
</dbReference>
<evidence type="ECO:0000256" key="4">
    <source>
        <dbReference type="SAM" id="SignalP"/>
    </source>
</evidence>
<dbReference type="InterPro" id="IPR036779">
    <property type="entry name" value="LysM_dom_sf"/>
</dbReference>
<sequence>MGLRGRHRRYKASRINRASLTVTAGGAGMALPLIGSGTAGAADLETWNKVAACESTSNWAINTGNGYYGGLQFSQSTWEAYGGTKYAPRADLASKGEQIAVAEKVLAGQGPGAWPTCSTRAGLTRGGDAPDTAASADNSGSSGTAVRSAAKRAARPPAVRPETTPQSKAGRAELYTVVRGDSLSGIADAKDVEGGWQRLYSANREVVGGDPDLIVPGQRLSLRTDGRAPRAEEREKPAEKPQAKPKPAPKPKPKPPPRDDDKAQGASAPRTGGLAAPVSANPSTPYHAAGASWSSGYHTGVDFAVPTGTSVKAVAGGRVVSAGWGGAYGYQVVIRHSDGRYSQYAHLSALTVKAGQNVGAGQRIARSGATGNATGPHLHFEVRTGPGYGSDIDPLAYLRAGGVRI</sequence>
<keyword evidence="7" id="KW-1185">Reference proteome</keyword>
<evidence type="ECO:0000313" key="6">
    <source>
        <dbReference type="EMBL" id="MFC7303672.1"/>
    </source>
</evidence>
<dbReference type="SUPFAM" id="SSF51261">
    <property type="entry name" value="Duplicated hybrid motif"/>
    <property type="match status" value="1"/>
</dbReference>
<dbReference type="SUPFAM" id="SSF53955">
    <property type="entry name" value="Lysozyme-like"/>
    <property type="match status" value="1"/>
</dbReference>
<dbReference type="SMART" id="SM00257">
    <property type="entry name" value="LysM"/>
    <property type="match status" value="1"/>
</dbReference>
<keyword evidence="4" id="KW-0732">Signal</keyword>
<dbReference type="Pfam" id="PF06737">
    <property type="entry name" value="Transglycosylas"/>
    <property type="match status" value="1"/>
</dbReference>
<dbReference type="CDD" id="cd00118">
    <property type="entry name" value="LysM"/>
    <property type="match status" value="1"/>
</dbReference>
<comment type="similarity">
    <text evidence="1">Belongs to the transglycosylase family. Rpf subfamily.</text>
</comment>
<feature type="chain" id="PRO_5046793117" evidence="4">
    <location>
        <begin position="42"/>
        <end position="405"/>
    </location>
</feature>
<evidence type="ECO:0000259" key="5">
    <source>
        <dbReference type="PROSITE" id="PS51782"/>
    </source>
</evidence>
<dbReference type="InterPro" id="IPR050570">
    <property type="entry name" value="Cell_wall_metabolism_enzyme"/>
</dbReference>
<evidence type="ECO:0000256" key="3">
    <source>
        <dbReference type="SAM" id="MobiDB-lite"/>
    </source>
</evidence>
<dbReference type="RefSeq" id="WP_381826978.1">
    <property type="nucleotide sequence ID" value="NZ_JBHTCF010000001.1"/>
</dbReference>
<reference evidence="7" key="1">
    <citation type="journal article" date="2019" name="Int. J. Syst. Evol. Microbiol.">
        <title>The Global Catalogue of Microorganisms (GCM) 10K type strain sequencing project: providing services to taxonomists for standard genome sequencing and annotation.</title>
        <authorList>
            <consortium name="The Broad Institute Genomics Platform"/>
            <consortium name="The Broad Institute Genome Sequencing Center for Infectious Disease"/>
            <person name="Wu L."/>
            <person name="Ma J."/>
        </authorList>
    </citation>
    <scope>NUCLEOTIDE SEQUENCE [LARGE SCALE GENOMIC DNA]</scope>
    <source>
        <strain evidence="7">SYNS20</strain>
    </source>
</reference>
<dbReference type="EMBL" id="JBHTCF010000001">
    <property type="protein sequence ID" value="MFC7303672.1"/>
    <property type="molecule type" value="Genomic_DNA"/>
</dbReference>
<feature type="region of interest" description="Disordered" evidence="3">
    <location>
        <begin position="207"/>
        <end position="286"/>
    </location>
</feature>
<dbReference type="CDD" id="cd12797">
    <property type="entry name" value="M23_peptidase"/>
    <property type="match status" value="1"/>
</dbReference>
<dbReference type="Proteomes" id="UP001596523">
    <property type="component" value="Unassembled WGS sequence"/>
</dbReference>
<comment type="caution">
    <text evidence="6">The sequence shown here is derived from an EMBL/GenBank/DDBJ whole genome shotgun (WGS) entry which is preliminary data.</text>
</comment>
<dbReference type="InterPro" id="IPR016047">
    <property type="entry name" value="M23ase_b-sheet_dom"/>
</dbReference>
<dbReference type="InterPro" id="IPR018392">
    <property type="entry name" value="LysM"/>
</dbReference>
<dbReference type="CDD" id="cd13925">
    <property type="entry name" value="RPF"/>
    <property type="match status" value="1"/>
</dbReference>
<proteinExistence type="inferred from homology"/>
<dbReference type="PROSITE" id="PS51782">
    <property type="entry name" value="LYSM"/>
    <property type="match status" value="1"/>
</dbReference>
<dbReference type="InterPro" id="IPR011055">
    <property type="entry name" value="Dup_hybrid_motif"/>
</dbReference>
<feature type="domain" description="LysM" evidence="5">
    <location>
        <begin position="173"/>
        <end position="222"/>
    </location>
</feature>
<gene>
    <name evidence="6" type="ORF">ACFQVC_05505</name>
</gene>
<dbReference type="Gene3D" id="2.70.70.10">
    <property type="entry name" value="Glucose Permease (Domain IIA)"/>
    <property type="match status" value="1"/>
</dbReference>
<feature type="region of interest" description="Disordered" evidence="3">
    <location>
        <begin position="111"/>
        <end position="173"/>
    </location>
</feature>
<evidence type="ECO:0000313" key="7">
    <source>
        <dbReference type="Proteomes" id="UP001596523"/>
    </source>
</evidence>
<evidence type="ECO:0000256" key="1">
    <source>
        <dbReference type="ARBA" id="ARBA00010830"/>
    </source>
</evidence>
<organism evidence="6 7">
    <name type="scientific">Streptomyces monticola</name>
    <dbReference type="NCBI Taxonomy" id="2666263"/>
    <lineage>
        <taxon>Bacteria</taxon>
        <taxon>Bacillati</taxon>
        <taxon>Actinomycetota</taxon>
        <taxon>Actinomycetes</taxon>
        <taxon>Kitasatosporales</taxon>
        <taxon>Streptomycetaceae</taxon>
        <taxon>Streptomyces</taxon>
    </lineage>
</organism>
<dbReference type="Gene3D" id="3.10.350.10">
    <property type="entry name" value="LysM domain"/>
    <property type="match status" value="1"/>
</dbReference>
<feature type="signal peptide" evidence="4">
    <location>
        <begin position="1"/>
        <end position="41"/>
    </location>
</feature>
<dbReference type="PANTHER" id="PTHR21666:SF270">
    <property type="entry name" value="MUREIN HYDROLASE ACTIVATOR ENVC"/>
    <property type="match status" value="1"/>
</dbReference>
<name>A0ABW2JCY6_9ACTN</name>
<feature type="compositionally biased region" description="Polar residues" evidence="3">
    <location>
        <begin position="135"/>
        <end position="144"/>
    </location>
</feature>
<dbReference type="Pfam" id="PF01551">
    <property type="entry name" value="Peptidase_M23"/>
    <property type="match status" value="1"/>
</dbReference>
<evidence type="ECO:0000256" key="2">
    <source>
        <dbReference type="ARBA" id="ARBA00022801"/>
    </source>
</evidence>
<keyword evidence="2" id="KW-0378">Hydrolase</keyword>
<dbReference type="InterPro" id="IPR023346">
    <property type="entry name" value="Lysozyme-like_dom_sf"/>
</dbReference>
<protein>
    <submittedName>
        <fullName evidence="6">Transglycosylase family protein</fullName>
    </submittedName>
</protein>
<accession>A0ABW2JCY6</accession>
<feature type="compositionally biased region" description="Basic and acidic residues" evidence="3">
    <location>
        <begin position="222"/>
        <end position="242"/>
    </location>
</feature>